<keyword evidence="1" id="KW-0812">Transmembrane</keyword>
<evidence type="ECO:0000313" key="3">
    <source>
        <dbReference type="Proteomes" id="UP000199406"/>
    </source>
</evidence>
<reference evidence="3" key="1">
    <citation type="submission" date="2016-10" db="EMBL/GenBank/DDBJ databases">
        <authorList>
            <person name="Varghese N."/>
            <person name="Submissions S."/>
        </authorList>
    </citation>
    <scope>NUCLEOTIDE SEQUENCE [LARGE SCALE GENOMIC DNA]</scope>
    <source>
        <strain evidence="3">DSM 44268</strain>
    </source>
</reference>
<evidence type="ECO:0000256" key="1">
    <source>
        <dbReference type="SAM" id="Phobius"/>
    </source>
</evidence>
<dbReference type="RefSeq" id="WP_091769252.1">
    <property type="nucleotide sequence ID" value="NZ_FNBT01000006.1"/>
</dbReference>
<feature type="transmembrane region" description="Helical" evidence="1">
    <location>
        <begin position="41"/>
        <end position="66"/>
    </location>
</feature>
<gene>
    <name evidence="2" type="ORF">SAMN05660662_3378</name>
</gene>
<dbReference type="EMBL" id="FNBT01000006">
    <property type="protein sequence ID" value="SDF77688.1"/>
    <property type="molecule type" value="Genomic_DNA"/>
</dbReference>
<proteinExistence type="predicted"/>
<sequence length="70" mass="7138">MPEGDKPAFARPLVTLAAGIVMIVVYAEFMSDAAGGGGANIGGGLFLLIGYIVTGVGLVLSVSALMRRRK</sequence>
<keyword evidence="3" id="KW-1185">Reference proteome</keyword>
<dbReference type="AlphaFoldDB" id="A0A1G7NUB1"/>
<keyword evidence="1" id="KW-1133">Transmembrane helix</keyword>
<feature type="transmembrane region" description="Helical" evidence="1">
    <location>
        <begin position="12"/>
        <end position="29"/>
    </location>
</feature>
<accession>A0A1G7NUB1</accession>
<name>A0A1G7NUB1_9ACTN</name>
<dbReference type="Proteomes" id="UP000199406">
    <property type="component" value="Unassembled WGS sequence"/>
</dbReference>
<keyword evidence="1" id="KW-0472">Membrane</keyword>
<evidence type="ECO:0000313" key="2">
    <source>
        <dbReference type="EMBL" id="SDF77688.1"/>
    </source>
</evidence>
<protein>
    <submittedName>
        <fullName evidence="2">Uncharacterized protein</fullName>
    </submittedName>
</protein>
<organism evidence="2 3">
    <name type="scientific">Blastococcus aurantiacus</name>
    <dbReference type="NCBI Taxonomy" id="1550231"/>
    <lineage>
        <taxon>Bacteria</taxon>
        <taxon>Bacillati</taxon>
        <taxon>Actinomycetota</taxon>
        <taxon>Actinomycetes</taxon>
        <taxon>Geodermatophilales</taxon>
        <taxon>Geodermatophilaceae</taxon>
        <taxon>Blastococcus</taxon>
    </lineage>
</organism>